<dbReference type="EMBL" id="RJVU01016332">
    <property type="protein sequence ID" value="ROL52330.1"/>
    <property type="molecule type" value="Genomic_DNA"/>
</dbReference>
<evidence type="ECO:0008006" key="3">
    <source>
        <dbReference type="Google" id="ProtNLM"/>
    </source>
</evidence>
<dbReference type="OrthoDB" id="10059413at2759"/>
<dbReference type="InterPro" id="IPR004244">
    <property type="entry name" value="Transposase_22"/>
</dbReference>
<organism evidence="1 2">
    <name type="scientific">Anabarilius grahami</name>
    <name type="common">Kanglang fish</name>
    <name type="synonym">Barilius grahami</name>
    <dbReference type="NCBI Taxonomy" id="495550"/>
    <lineage>
        <taxon>Eukaryota</taxon>
        <taxon>Metazoa</taxon>
        <taxon>Chordata</taxon>
        <taxon>Craniata</taxon>
        <taxon>Vertebrata</taxon>
        <taxon>Euteleostomi</taxon>
        <taxon>Actinopterygii</taxon>
        <taxon>Neopterygii</taxon>
        <taxon>Teleostei</taxon>
        <taxon>Ostariophysi</taxon>
        <taxon>Cypriniformes</taxon>
        <taxon>Xenocyprididae</taxon>
        <taxon>Xenocypridinae</taxon>
        <taxon>Xenocypridinae incertae sedis</taxon>
        <taxon>Anabarilius</taxon>
    </lineage>
</organism>
<dbReference type="PANTHER" id="PTHR11505">
    <property type="entry name" value="L1 TRANSPOSABLE ELEMENT-RELATED"/>
    <property type="match status" value="1"/>
</dbReference>
<dbReference type="AlphaFoldDB" id="A0A3N0Z1L4"/>
<sequence>MPKPSKQQRTECAEDGIAQATNADSDAKASSSANFSELSTDALLKMIPAAVAEEGQFIQTSVKESFDKFESMVDTKLDNIIKRIDDVVVTTDSLKARQSESETRISELEDGTAPIKMRMEELEKINKELMNKVMDLEGRSRRDNIRLLNLKEATEGSDPIVFLEEFIPKLLKLPVTSVVIDRAHRGFGLKTSN</sequence>
<comment type="caution">
    <text evidence="1">The sequence shown here is derived from an EMBL/GenBank/DDBJ whole genome shotgun (WGS) entry which is preliminary data.</text>
</comment>
<accession>A0A3N0Z1L4</accession>
<keyword evidence="2" id="KW-1185">Reference proteome</keyword>
<proteinExistence type="predicted"/>
<dbReference type="Proteomes" id="UP000281406">
    <property type="component" value="Unassembled WGS sequence"/>
</dbReference>
<protein>
    <recommendedName>
        <fullName evidence="3">LINE-1 type transposase domain-containing protein 1</fullName>
    </recommendedName>
</protein>
<name>A0A3N0Z1L4_ANAGA</name>
<evidence type="ECO:0000313" key="2">
    <source>
        <dbReference type="Proteomes" id="UP000281406"/>
    </source>
</evidence>
<gene>
    <name evidence="1" type="ORF">DPX16_18698</name>
</gene>
<reference evidence="1 2" key="1">
    <citation type="submission" date="2018-10" db="EMBL/GenBank/DDBJ databases">
        <title>Genome assembly for a Yunnan-Guizhou Plateau 3E fish, Anabarilius grahami (Regan), and its evolutionary and genetic applications.</title>
        <authorList>
            <person name="Jiang W."/>
        </authorList>
    </citation>
    <scope>NUCLEOTIDE SEQUENCE [LARGE SCALE GENOMIC DNA]</scope>
    <source>
        <strain evidence="1">AG-KIZ</strain>
        <tissue evidence="1">Muscle</tissue>
    </source>
</reference>
<dbReference type="Gene3D" id="3.30.70.1820">
    <property type="entry name" value="L1 transposable element, RRM domain"/>
    <property type="match status" value="1"/>
</dbReference>
<evidence type="ECO:0000313" key="1">
    <source>
        <dbReference type="EMBL" id="ROL52330.1"/>
    </source>
</evidence>